<protein>
    <submittedName>
        <fullName evidence="3">Ovule protein</fullName>
    </submittedName>
</protein>
<dbReference type="EMBL" id="UZAJ01012730">
    <property type="protein sequence ID" value="VDO64617.1"/>
    <property type="molecule type" value="Genomic_DNA"/>
</dbReference>
<evidence type="ECO:0000313" key="1">
    <source>
        <dbReference type="EMBL" id="VDO64617.1"/>
    </source>
</evidence>
<gene>
    <name evidence="1" type="ORF">OFLC_LOCUS9941</name>
</gene>
<organism evidence="3">
    <name type="scientific">Onchocerca flexuosa</name>
    <dbReference type="NCBI Taxonomy" id="387005"/>
    <lineage>
        <taxon>Eukaryota</taxon>
        <taxon>Metazoa</taxon>
        <taxon>Ecdysozoa</taxon>
        <taxon>Nematoda</taxon>
        <taxon>Chromadorea</taxon>
        <taxon>Rhabditida</taxon>
        <taxon>Spirurina</taxon>
        <taxon>Spiruromorpha</taxon>
        <taxon>Filarioidea</taxon>
        <taxon>Onchocercidae</taxon>
        <taxon>Onchocerca</taxon>
    </lineage>
</organism>
<dbReference type="AlphaFoldDB" id="A0A183HR28"/>
<evidence type="ECO:0000313" key="3">
    <source>
        <dbReference type="WBParaSite" id="OFLC_0000993901-mRNA-1"/>
    </source>
</evidence>
<proteinExistence type="predicted"/>
<reference evidence="3" key="1">
    <citation type="submission" date="2016-06" db="UniProtKB">
        <authorList>
            <consortium name="WormBaseParasite"/>
        </authorList>
    </citation>
    <scope>IDENTIFICATION</scope>
</reference>
<keyword evidence="2" id="KW-1185">Reference proteome</keyword>
<sequence>MSQAFALSIPRIIHTKREFSGQDQCYQLWCLQRERSHLQVFSTSVLREQLFNSDFFNISIKYNSPPSQYQKRFQR</sequence>
<evidence type="ECO:0000313" key="2">
    <source>
        <dbReference type="Proteomes" id="UP000267606"/>
    </source>
</evidence>
<name>A0A183HR28_9BILA</name>
<reference evidence="1 2" key="2">
    <citation type="submission" date="2018-11" db="EMBL/GenBank/DDBJ databases">
        <authorList>
            <consortium name="Pathogen Informatics"/>
        </authorList>
    </citation>
    <scope>NUCLEOTIDE SEQUENCE [LARGE SCALE GENOMIC DNA]</scope>
</reference>
<dbReference type="Proteomes" id="UP000267606">
    <property type="component" value="Unassembled WGS sequence"/>
</dbReference>
<accession>A0A183HR28</accession>
<dbReference type="WBParaSite" id="OFLC_0000993901-mRNA-1">
    <property type="protein sequence ID" value="OFLC_0000993901-mRNA-1"/>
    <property type="gene ID" value="OFLC_0000993901"/>
</dbReference>